<reference evidence="8" key="1">
    <citation type="journal article" date="2023" name="IMA Fungus">
        <title>Comparative genomic study of the Penicillium genus elucidates a diverse pangenome and 15 lateral gene transfer events.</title>
        <authorList>
            <person name="Petersen C."/>
            <person name="Sorensen T."/>
            <person name="Nielsen M.R."/>
            <person name="Sondergaard T.E."/>
            <person name="Sorensen J.L."/>
            <person name="Fitzpatrick D.A."/>
            <person name="Frisvad J.C."/>
            <person name="Nielsen K.L."/>
        </authorList>
    </citation>
    <scope>NUCLEOTIDE SEQUENCE</scope>
    <source>
        <strain evidence="8">IBT 12815</strain>
    </source>
</reference>
<dbReference type="Pfam" id="PF06422">
    <property type="entry name" value="PDR_CDR"/>
    <property type="match status" value="1"/>
</dbReference>
<evidence type="ECO:0000313" key="9">
    <source>
        <dbReference type="Proteomes" id="UP001213799"/>
    </source>
</evidence>
<dbReference type="AlphaFoldDB" id="A0AAD6E7G3"/>
<sequence>MTQLFRFIGAAFPNFDAATKASGFTIVAAFTYAGYMIPKPDMHPWFVWFFWIDPIAYAFEALLANEFHDQVIPSVGPFLVPNGEGYSPETGGGQVCTGVRGAPPGATSVTGDQYLASMSLSHSNLWRNFSILCA</sequence>
<comment type="caution">
    <text evidence="8">The sequence shown here is derived from an EMBL/GenBank/DDBJ whole genome shotgun (WGS) entry which is preliminary data.</text>
</comment>
<name>A0AAD6E7G3_9EURO</name>
<evidence type="ECO:0000256" key="1">
    <source>
        <dbReference type="ARBA" id="ARBA00004141"/>
    </source>
</evidence>
<keyword evidence="9" id="KW-1185">Reference proteome</keyword>
<dbReference type="RefSeq" id="XP_056753201.1">
    <property type="nucleotide sequence ID" value="XM_056897416.1"/>
</dbReference>
<proteinExistence type="predicted"/>
<evidence type="ECO:0000259" key="6">
    <source>
        <dbReference type="Pfam" id="PF01061"/>
    </source>
</evidence>
<keyword evidence="3" id="KW-0812">Transmembrane</keyword>
<keyword evidence="2" id="KW-0813">Transport</keyword>
<dbReference type="PANTHER" id="PTHR19241">
    <property type="entry name" value="ATP-BINDING CASSETTE TRANSPORTER"/>
    <property type="match status" value="1"/>
</dbReference>
<reference evidence="8" key="2">
    <citation type="submission" date="2023-01" db="EMBL/GenBank/DDBJ databases">
        <authorList>
            <person name="Petersen C."/>
        </authorList>
    </citation>
    <scope>NUCLEOTIDE SEQUENCE</scope>
    <source>
        <strain evidence="8">IBT 12815</strain>
    </source>
</reference>
<dbReference type="GO" id="GO:0140359">
    <property type="term" value="F:ABC-type transporter activity"/>
    <property type="evidence" value="ECO:0007669"/>
    <property type="project" value="InterPro"/>
</dbReference>
<comment type="subcellular location">
    <subcellularLocation>
        <location evidence="1">Membrane</location>
        <topology evidence="1">Multi-pass membrane protein</topology>
    </subcellularLocation>
</comment>
<dbReference type="InterPro" id="IPR010929">
    <property type="entry name" value="PDR_CDR_ABC"/>
</dbReference>
<keyword evidence="5" id="KW-0472">Membrane</keyword>
<dbReference type="GeneID" id="81587658"/>
<evidence type="ECO:0000256" key="4">
    <source>
        <dbReference type="ARBA" id="ARBA00022989"/>
    </source>
</evidence>
<evidence type="ECO:0000256" key="3">
    <source>
        <dbReference type="ARBA" id="ARBA00022692"/>
    </source>
</evidence>
<gene>
    <name evidence="8" type="ORF">N7537_006359</name>
</gene>
<dbReference type="GO" id="GO:0016020">
    <property type="term" value="C:membrane"/>
    <property type="evidence" value="ECO:0007669"/>
    <property type="project" value="UniProtKB-SubCell"/>
</dbReference>
<accession>A0AAD6E7G3</accession>
<dbReference type="GO" id="GO:0005524">
    <property type="term" value="F:ATP binding"/>
    <property type="evidence" value="ECO:0007669"/>
    <property type="project" value="InterPro"/>
</dbReference>
<dbReference type="Proteomes" id="UP001213799">
    <property type="component" value="Unassembled WGS sequence"/>
</dbReference>
<organism evidence="8 9">
    <name type="scientific">Penicillium hordei</name>
    <dbReference type="NCBI Taxonomy" id="40994"/>
    <lineage>
        <taxon>Eukaryota</taxon>
        <taxon>Fungi</taxon>
        <taxon>Dikarya</taxon>
        <taxon>Ascomycota</taxon>
        <taxon>Pezizomycotina</taxon>
        <taxon>Eurotiomycetes</taxon>
        <taxon>Eurotiomycetidae</taxon>
        <taxon>Eurotiales</taxon>
        <taxon>Aspergillaceae</taxon>
        <taxon>Penicillium</taxon>
    </lineage>
</organism>
<dbReference type="EMBL" id="JAQJAE010000003">
    <property type="protein sequence ID" value="KAJ5603403.1"/>
    <property type="molecule type" value="Genomic_DNA"/>
</dbReference>
<feature type="domain" description="ABC-2 type transporter transmembrane" evidence="6">
    <location>
        <begin position="2"/>
        <end position="67"/>
    </location>
</feature>
<keyword evidence="4" id="KW-1133">Transmembrane helix</keyword>
<protein>
    <submittedName>
        <fullName evidence="8">Uncharacterized protein</fullName>
    </submittedName>
</protein>
<evidence type="ECO:0000313" key="8">
    <source>
        <dbReference type="EMBL" id="KAJ5603403.1"/>
    </source>
</evidence>
<evidence type="ECO:0000259" key="7">
    <source>
        <dbReference type="Pfam" id="PF06422"/>
    </source>
</evidence>
<dbReference type="InterPro" id="IPR013525">
    <property type="entry name" value="ABC2_TM"/>
</dbReference>
<dbReference type="Pfam" id="PF01061">
    <property type="entry name" value="ABC2_membrane"/>
    <property type="match status" value="1"/>
</dbReference>
<evidence type="ECO:0000256" key="5">
    <source>
        <dbReference type="ARBA" id="ARBA00023136"/>
    </source>
</evidence>
<evidence type="ECO:0000256" key="2">
    <source>
        <dbReference type="ARBA" id="ARBA00022448"/>
    </source>
</evidence>
<feature type="domain" description="CDR ABC transporter" evidence="7">
    <location>
        <begin position="80"/>
        <end position="134"/>
    </location>
</feature>